<dbReference type="Pfam" id="PF13233">
    <property type="entry name" value="Complex1_LYR_2"/>
    <property type="match status" value="1"/>
</dbReference>
<sequence length="124" mass="14294">MGRLKAAFDATKALKPELFPLVLYKRILRLHYGLPKELKEIGDAYVKEEFRLHKKAEPGQALVFLKGWTDYCTDLSKQLSQNGIVKGELGKKLDPSMLDDFKDEQLRQLLDLKSEAEKPKFFQP</sequence>
<comment type="subunit">
    <text evidence="6">Interacts with the iron-sulfur protein subunit within the SDH catalytic dimer.</text>
</comment>
<comment type="similarity">
    <text evidence="2 6">Belongs to the complex I LYR family. SDHAF3 subfamily.</text>
</comment>
<dbReference type="Proteomes" id="UP001608902">
    <property type="component" value="Unassembled WGS sequence"/>
</dbReference>
<dbReference type="GO" id="GO:0034553">
    <property type="term" value="P:mitochondrial respiratory chain complex II assembly"/>
    <property type="evidence" value="ECO:0007669"/>
    <property type="project" value="UniProtKB-UniRule"/>
</dbReference>
<evidence type="ECO:0000256" key="5">
    <source>
        <dbReference type="ARBA" id="ARBA00023186"/>
    </source>
</evidence>
<evidence type="ECO:0000313" key="8">
    <source>
        <dbReference type="Proteomes" id="UP001608902"/>
    </source>
</evidence>
<dbReference type="AlphaFoldDB" id="A0ABD6E3F5"/>
<reference evidence="7 8" key="1">
    <citation type="submission" date="2024-08" db="EMBL/GenBank/DDBJ databases">
        <title>Gnathostoma spinigerum genome.</title>
        <authorList>
            <person name="Gonzalez-Bertolin B."/>
            <person name="Monzon S."/>
            <person name="Zaballos A."/>
            <person name="Jimenez P."/>
            <person name="Dekumyoy P."/>
            <person name="Varona S."/>
            <person name="Cuesta I."/>
            <person name="Sumanam S."/>
            <person name="Adisakwattana P."/>
            <person name="Gasser R.B."/>
            <person name="Hernandez-Gonzalez A."/>
            <person name="Young N.D."/>
            <person name="Perteguer M.J."/>
        </authorList>
    </citation>
    <scope>NUCLEOTIDE SEQUENCE [LARGE SCALE GENOMIC DNA]</scope>
    <source>
        <strain evidence="7">AL3</strain>
        <tissue evidence="7">Liver</tissue>
    </source>
</reference>
<dbReference type="PANTHER" id="PTHR13137:SF6">
    <property type="entry name" value="SUCCINATE DEHYDROGENASE ASSEMBLY FACTOR 3, MITOCHONDRIAL"/>
    <property type="match status" value="1"/>
</dbReference>
<dbReference type="InterPro" id="IPR008381">
    <property type="entry name" value="SDHAF3/Sdh7"/>
</dbReference>
<dbReference type="CDD" id="cd20270">
    <property type="entry name" value="Complex1_LYR_SDHAF3_LYRM10"/>
    <property type="match status" value="1"/>
</dbReference>
<comment type="subcellular location">
    <subcellularLocation>
        <location evidence="1 6">Mitochondrion matrix</location>
    </subcellularLocation>
</comment>
<evidence type="ECO:0000313" key="7">
    <source>
        <dbReference type="EMBL" id="MFH4974328.1"/>
    </source>
</evidence>
<name>A0ABD6E3F5_9BILA</name>
<dbReference type="PANTHER" id="PTHR13137">
    <property type="entry name" value="DC11 ACN9 HOMOLOG"/>
    <property type="match status" value="1"/>
</dbReference>
<protein>
    <recommendedName>
        <fullName evidence="6">Succinate dehydrogenase assembly factor 3</fullName>
        <shortName evidence="6">SDH assembly factor 3</shortName>
        <shortName evidence="6">SDHAF3</shortName>
    </recommendedName>
</protein>
<keyword evidence="4 6" id="KW-0496">Mitochondrion</keyword>
<comment type="caution">
    <text evidence="7">The sequence shown here is derived from an EMBL/GenBank/DDBJ whole genome shotgun (WGS) entry which is preliminary data.</text>
</comment>
<comment type="function">
    <text evidence="6">Plays an essential role in the assembly of succinate dehydrogenase (SDH), an enzyme complex (also referred to as respiratory complex II) that is a component of both the tricarboxylic acid (TCA) cycle and the mitochondrial electron transport chain, and which couples the oxidation of succinate to fumarate with the reduction of ubiquinone (coenzyme Q) to ubiquinol. Promotes maturation of the iron-sulfur protein subunit of the SDH catalytic dimer, protecting it from the deleterious effects of oxidants. May act together with SDHAF1.</text>
</comment>
<evidence type="ECO:0000256" key="2">
    <source>
        <dbReference type="ARBA" id="ARBA00006020"/>
    </source>
</evidence>
<proteinExistence type="inferred from homology"/>
<accession>A0ABD6E3F5</accession>
<keyword evidence="5 6" id="KW-0143">Chaperone</keyword>
<organism evidence="7 8">
    <name type="scientific">Gnathostoma spinigerum</name>
    <dbReference type="NCBI Taxonomy" id="75299"/>
    <lineage>
        <taxon>Eukaryota</taxon>
        <taxon>Metazoa</taxon>
        <taxon>Ecdysozoa</taxon>
        <taxon>Nematoda</taxon>
        <taxon>Chromadorea</taxon>
        <taxon>Rhabditida</taxon>
        <taxon>Spirurina</taxon>
        <taxon>Gnathostomatomorpha</taxon>
        <taxon>Gnathostomatoidea</taxon>
        <taxon>Gnathostomatidae</taxon>
        <taxon>Gnathostoma</taxon>
    </lineage>
</organism>
<keyword evidence="3" id="KW-0809">Transit peptide</keyword>
<evidence type="ECO:0000256" key="6">
    <source>
        <dbReference type="RuleBase" id="RU368039"/>
    </source>
</evidence>
<dbReference type="GO" id="GO:0005759">
    <property type="term" value="C:mitochondrial matrix"/>
    <property type="evidence" value="ECO:0007669"/>
    <property type="project" value="UniProtKB-SubCell"/>
</dbReference>
<keyword evidence="8" id="KW-1185">Reference proteome</keyword>
<dbReference type="EMBL" id="JBGFUD010000348">
    <property type="protein sequence ID" value="MFH4974328.1"/>
    <property type="molecule type" value="Genomic_DNA"/>
</dbReference>
<evidence type="ECO:0000256" key="1">
    <source>
        <dbReference type="ARBA" id="ARBA00004305"/>
    </source>
</evidence>
<evidence type="ECO:0000256" key="4">
    <source>
        <dbReference type="ARBA" id="ARBA00023128"/>
    </source>
</evidence>
<evidence type="ECO:0000256" key="3">
    <source>
        <dbReference type="ARBA" id="ARBA00022946"/>
    </source>
</evidence>
<gene>
    <name evidence="7" type="ORF">AB6A40_001037</name>
</gene>